<dbReference type="RefSeq" id="WP_098038708.1">
    <property type="nucleotide sequence ID" value="NZ_CWGJ01000025.1"/>
</dbReference>
<comment type="catalytic activity">
    <reaction evidence="4">
        <text>a uridine in RNA = a pseudouridine in RNA</text>
        <dbReference type="Rhea" id="RHEA:48348"/>
        <dbReference type="Rhea" id="RHEA-COMP:12068"/>
        <dbReference type="Rhea" id="RHEA-COMP:12069"/>
        <dbReference type="ChEBI" id="CHEBI:65314"/>
        <dbReference type="ChEBI" id="CHEBI:65315"/>
    </reaction>
</comment>
<comment type="similarity">
    <text evidence="1 4">Belongs to the pseudouridine synthase RluA family.</text>
</comment>
<proteinExistence type="inferred from homology"/>
<dbReference type="PROSITE" id="PS01129">
    <property type="entry name" value="PSI_RLU"/>
    <property type="match status" value="1"/>
</dbReference>
<dbReference type="OrthoDB" id="9807829at2"/>
<dbReference type="InterPro" id="IPR050188">
    <property type="entry name" value="RluA_PseudoU_synthase"/>
</dbReference>
<dbReference type="CDD" id="cd02869">
    <property type="entry name" value="PseudoU_synth_RluA_like"/>
    <property type="match status" value="1"/>
</dbReference>
<evidence type="ECO:0000256" key="3">
    <source>
        <dbReference type="PIRSR" id="PIRSR606225-1"/>
    </source>
</evidence>
<dbReference type="GO" id="GO:0140098">
    <property type="term" value="F:catalytic activity, acting on RNA"/>
    <property type="evidence" value="ECO:0007669"/>
    <property type="project" value="UniProtKB-ARBA"/>
</dbReference>
<dbReference type="GO" id="GO:0016829">
    <property type="term" value="F:lyase activity"/>
    <property type="evidence" value="ECO:0007669"/>
    <property type="project" value="UniProtKB-KW"/>
</dbReference>
<dbReference type="GO" id="GO:0000455">
    <property type="term" value="P:enzyme-directed rRNA pseudouridine synthesis"/>
    <property type="evidence" value="ECO:0007669"/>
    <property type="project" value="TreeGrafter"/>
</dbReference>
<evidence type="ECO:0000256" key="2">
    <source>
        <dbReference type="ARBA" id="ARBA00023235"/>
    </source>
</evidence>
<keyword evidence="7" id="KW-1185">Reference proteome</keyword>
<reference evidence="7" key="1">
    <citation type="submission" date="2015-06" db="EMBL/GenBank/DDBJ databases">
        <authorList>
            <person name="Bertelli C."/>
        </authorList>
    </citation>
    <scope>NUCLEOTIDE SEQUENCE [LARGE SCALE GENOMIC DNA]</scope>
    <source>
        <strain evidence="7">CRIB-30</strain>
    </source>
</reference>
<name>A0A0H5DQC6_9BACT</name>
<dbReference type="NCBIfam" id="TIGR00005">
    <property type="entry name" value="rluA_subfam"/>
    <property type="match status" value="1"/>
</dbReference>
<evidence type="ECO:0000259" key="5">
    <source>
        <dbReference type="Pfam" id="PF00849"/>
    </source>
</evidence>
<accession>A0A0H5DQC6</accession>
<dbReference type="Proteomes" id="UP000220251">
    <property type="component" value="Unassembled WGS sequence"/>
</dbReference>
<dbReference type="EC" id="5.4.99.-" evidence="4"/>
<gene>
    <name evidence="6" type="ORF">ELAC_1518</name>
</gene>
<dbReference type="SUPFAM" id="SSF55120">
    <property type="entry name" value="Pseudouridine synthase"/>
    <property type="match status" value="1"/>
</dbReference>
<comment type="function">
    <text evidence="4">Responsible for synthesis of pseudouridine from uracil.</text>
</comment>
<evidence type="ECO:0000256" key="1">
    <source>
        <dbReference type="ARBA" id="ARBA00010876"/>
    </source>
</evidence>
<evidence type="ECO:0000313" key="6">
    <source>
        <dbReference type="EMBL" id="CRX38846.1"/>
    </source>
</evidence>
<dbReference type="PANTHER" id="PTHR21600">
    <property type="entry name" value="MITOCHONDRIAL RNA PSEUDOURIDINE SYNTHASE"/>
    <property type="match status" value="1"/>
</dbReference>
<protein>
    <recommendedName>
        <fullName evidence="4">Pseudouridine synthase</fullName>
        <ecNumber evidence="4">5.4.99.-</ecNumber>
    </recommendedName>
</protein>
<dbReference type="InterPro" id="IPR006145">
    <property type="entry name" value="PsdUridine_synth_RsuA/RluA"/>
</dbReference>
<dbReference type="InterPro" id="IPR006225">
    <property type="entry name" value="PsdUridine_synth_RluC/D"/>
</dbReference>
<evidence type="ECO:0000256" key="4">
    <source>
        <dbReference type="RuleBase" id="RU362028"/>
    </source>
</evidence>
<organism evidence="6 7">
    <name type="scientific">Estrella lausannensis</name>
    <dbReference type="NCBI Taxonomy" id="483423"/>
    <lineage>
        <taxon>Bacteria</taxon>
        <taxon>Pseudomonadati</taxon>
        <taxon>Chlamydiota</taxon>
        <taxon>Chlamydiia</taxon>
        <taxon>Parachlamydiales</taxon>
        <taxon>Candidatus Criblamydiaceae</taxon>
        <taxon>Estrella</taxon>
    </lineage>
</organism>
<dbReference type="Pfam" id="PF00849">
    <property type="entry name" value="PseudoU_synth_2"/>
    <property type="match status" value="1"/>
</dbReference>
<dbReference type="InterPro" id="IPR020103">
    <property type="entry name" value="PsdUridine_synth_cat_dom_sf"/>
</dbReference>
<sequence>MEWTVEEEDNLLSSLGKKYPDSSKATLRKMVAEGRVVVGRAVATSPLHPLMRGQKVKVLAKKSFLEGDVKLLYSDKDIAIVDKPYGLLTVATDFQADKTMHALLKRHFPKARVFPVHRLDQDTSGLLVFALNEGARDFLKEEFEKRRPKRRYLAVVEGQPDPSEGEWRSYLREDANYVVKNTSDQTEGKLAVTHYKTVKRGRTFSLLELKLETGRKNQIRVHCQMAGVPVVGDKKYGSTKNPFHRLMLHAFELTLNHPKTGKSMKFESAVPEEFYSI</sequence>
<dbReference type="Gene3D" id="3.30.2350.10">
    <property type="entry name" value="Pseudouridine synthase"/>
    <property type="match status" value="1"/>
</dbReference>
<dbReference type="GO" id="GO:0003723">
    <property type="term" value="F:RNA binding"/>
    <property type="evidence" value="ECO:0007669"/>
    <property type="project" value="InterPro"/>
</dbReference>
<dbReference type="PANTHER" id="PTHR21600:SF44">
    <property type="entry name" value="RIBOSOMAL LARGE SUBUNIT PSEUDOURIDINE SYNTHASE D"/>
    <property type="match status" value="1"/>
</dbReference>
<dbReference type="EMBL" id="CWGJ01000025">
    <property type="protein sequence ID" value="CRX38846.1"/>
    <property type="molecule type" value="Genomic_DNA"/>
</dbReference>
<dbReference type="GO" id="GO:0009982">
    <property type="term" value="F:pseudouridine synthase activity"/>
    <property type="evidence" value="ECO:0007669"/>
    <property type="project" value="InterPro"/>
</dbReference>
<dbReference type="AlphaFoldDB" id="A0A0H5DQC6"/>
<feature type="domain" description="Pseudouridine synthase RsuA/RluA-like" evidence="5">
    <location>
        <begin position="78"/>
        <end position="224"/>
    </location>
</feature>
<keyword evidence="6" id="KW-0456">Lyase</keyword>
<feature type="active site" evidence="3">
    <location>
        <position position="120"/>
    </location>
</feature>
<keyword evidence="2 4" id="KW-0413">Isomerase</keyword>
<dbReference type="InterPro" id="IPR006224">
    <property type="entry name" value="PsdUridine_synth_RluA-like_CS"/>
</dbReference>
<evidence type="ECO:0000313" key="7">
    <source>
        <dbReference type="Proteomes" id="UP000220251"/>
    </source>
</evidence>